<organism evidence="3 4">
    <name type="scientific">Dissostichus mawsoni</name>
    <name type="common">Antarctic cod</name>
    <dbReference type="NCBI Taxonomy" id="36200"/>
    <lineage>
        <taxon>Eukaryota</taxon>
        <taxon>Metazoa</taxon>
        <taxon>Chordata</taxon>
        <taxon>Craniata</taxon>
        <taxon>Vertebrata</taxon>
        <taxon>Euteleostomi</taxon>
        <taxon>Actinopterygii</taxon>
        <taxon>Neopterygii</taxon>
        <taxon>Teleostei</taxon>
        <taxon>Neoteleostei</taxon>
        <taxon>Acanthomorphata</taxon>
        <taxon>Eupercaria</taxon>
        <taxon>Perciformes</taxon>
        <taxon>Notothenioidei</taxon>
        <taxon>Nototheniidae</taxon>
        <taxon>Dissostichus</taxon>
    </lineage>
</organism>
<keyword evidence="4" id="KW-1185">Reference proteome</keyword>
<feature type="non-terminal residue" evidence="3">
    <location>
        <position position="326"/>
    </location>
</feature>
<evidence type="ECO:0000256" key="1">
    <source>
        <dbReference type="SAM" id="MobiDB-lite"/>
    </source>
</evidence>
<evidence type="ECO:0000313" key="3">
    <source>
        <dbReference type="EMBL" id="KAF3859248.1"/>
    </source>
</evidence>
<accession>A0A7J5ZFW6</accession>
<sequence>MWRNVVVNLKHCGVASMFVVLCSPFCIVCVNRSVFRAGYILCIPQSGKTELTIHPTGGDREVHHSPGFKGHAPALQAGGRGWGHRGGEQKQKREEETAQRQTSSCSGQAWLTGAGQDVSFLNFSAGEVTRQRASLVPYSGAGPQYRASSERHTHTGVDKAALGQRGGAVAALPRLQGQLVGHLEGLAQGQDDLIRQDTERTMVGTFFICSVDFFDVLCGLRPSQLLHQHGAQYCTGVDEVASLGGRNLGSRHILKVVVVAALPAPGVRLHDEVLHFQRPPRDPRRVRCLAHSRAELGRSVVPTGLLGEEGERGFIHHFIMWCVTAA</sequence>
<protein>
    <submittedName>
        <fullName evidence="3">Uncharacterized protein</fullName>
    </submittedName>
</protein>
<feature type="compositionally biased region" description="Basic and acidic residues" evidence="1">
    <location>
        <begin position="85"/>
        <end position="98"/>
    </location>
</feature>
<evidence type="ECO:0000256" key="2">
    <source>
        <dbReference type="SAM" id="Phobius"/>
    </source>
</evidence>
<keyword evidence="2" id="KW-0812">Transmembrane</keyword>
<keyword evidence="2" id="KW-1133">Transmembrane helix</keyword>
<evidence type="ECO:0000313" key="4">
    <source>
        <dbReference type="Proteomes" id="UP000518266"/>
    </source>
</evidence>
<dbReference type="AlphaFoldDB" id="A0A7J5ZFW6"/>
<dbReference type="EMBL" id="JAAKFY010000003">
    <property type="protein sequence ID" value="KAF3859248.1"/>
    <property type="molecule type" value="Genomic_DNA"/>
</dbReference>
<feature type="transmembrane region" description="Helical" evidence="2">
    <location>
        <begin position="12"/>
        <end position="35"/>
    </location>
</feature>
<name>A0A7J5ZFW6_DISMA</name>
<proteinExistence type="predicted"/>
<feature type="region of interest" description="Disordered" evidence="1">
    <location>
        <begin position="57"/>
        <end position="106"/>
    </location>
</feature>
<dbReference type="OrthoDB" id="10039052at2759"/>
<reference evidence="3 4" key="1">
    <citation type="submission" date="2020-03" db="EMBL/GenBank/DDBJ databases">
        <title>Dissostichus mawsoni Genome sequencing and assembly.</title>
        <authorList>
            <person name="Park H."/>
        </authorList>
    </citation>
    <scope>NUCLEOTIDE SEQUENCE [LARGE SCALE GENOMIC DNA]</scope>
    <source>
        <strain evidence="3">DM0001</strain>
        <tissue evidence="3">Muscle</tissue>
    </source>
</reference>
<gene>
    <name evidence="3" type="ORF">F7725_021648</name>
</gene>
<keyword evidence="2" id="KW-0472">Membrane</keyword>
<dbReference type="Proteomes" id="UP000518266">
    <property type="component" value="Unassembled WGS sequence"/>
</dbReference>
<comment type="caution">
    <text evidence="3">The sequence shown here is derived from an EMBL/GenBank/DDBJ whole genome shotgun (WGS) entry which is preliminary data.</text>
</comment>